<proteinExistence type="inferred from homology"/>
<feature type="transmembrane region" description="Helical" evidence="9">
    <location>
        <begin position="338"/>
        <end position="359"/>
    </location>
</feature>
<comment type="caution">
    <text evidence="10">The sequence shown here is derived from an EMBL/GenBank/DDBJ whole genome shotgun (WGS) entry which is preliminary data.</text>
</comment>
<dbReference type="NCBIfam" id="TIGR04408">
    <property type="entry name" value="LptG_lptG"/>
    <property type="match status" value="1"/>
</dbReference>
<comment type="subcellular location">
    <subcellularLocation>
        <location evidence="2">Cell membrane</location>
        <topology evidence="2">Multi-pass membrane protein</topology>
    </subcellularLocation>
</comment>
<comment type="similarity">
    <text evidence="3">Belongs to the LptF/LptG family.</text>
</comment>
<dbReference type="RefSeq" id="WP_068812161.1">
    <property type="nucleotide sequence ID" value="NZ_BMIY01000004.1"/>
</dbReference>
<dbReference type="Pfam" id="PF03739">
    <property type="entry name" value="LptF_LptG"/>
    <property type="match status" value="1"/>
</dbReference>
<keyword evidence="7 9" id="KW-0472">Membrane</keyword>
<dbReference type="OrthoDB" id="9776227at2"/>
<comment type="function">
    <text evidence="1">Part of the ABC transporter complex LptBFG involved in the translocation of lipopolysaccharide (LPS) from the inner membrane to the outer membrane.</text>
</comment>
<evidence type="ECO:0000256" key="4">
    <source>
        <dbReference type="ARBA" id="ARBA00022475"/>
    </source>
</evidence>
<dbReference type="InterPro" id="IPR030923">
    <property type="entry name" value="LptG"/>
</dbReference>
<evidence type="ECO:0000256" key="2">
    <source>
        <dbReference type="ARBA" id="ARBA00004651"/>
    </source>
</evidence>
<evidence type="ECO:0000313" key="11">
    <source>
        <dbReference type="Proteomes" id="UP000627715"/>
    </source>
</evidence>
<evidence type="ECO:0000256" key="3">
    <source>
        <dbReference type="ARBA" id="ARBA00007725"/>
    </source>
</evidence>
<dbReference type="InterPro" id="IPR005495">
    <property type="entry name" value="LptG/LptF_permease"/>
</dbReference>
<evidence type="ECO:0000256" key="5">
    <source>
        <dbReference type="ARBA" id="ARBA00022692"/>
    </source>
</evidence>
<accession>A0A917GS87</accession>
<evidence type="ECO:0000256" key="9">
    <source>
        <dbReference type="SAM" id="Phobius"/>
    </source>
</evidence>
<gene>
    <name evidence="10" type="ORF">GCM10011403_10160</name>
</gene>
<feature type="transmembrane region" description="Helical" evidence="9">
    <location>
        <begin position="12"/>
        <end position="33"/>
    </location>
</feature>
<dbReference type="GO" id="GO:0043190">
    <property type="term" value="C:ATP-binding cassette (ABC) transporter complex"/>
    <property type="evidence" value="ECO:0007669"/>
    <property type="project" value="InterPro"/>
</dbReference>
<feature type="transmembrane region" description="Helical" evidence="9">
    <location>
        <begin position="98"/>
        <end position="121"/>
    </location>
</feature>
<feature type="transmembrane region" description="Helical" evidence="9">
    <location>
        <begin position="282"/>
        <end position="301"/>
    </location>
</feature>
<organism evidence="10 11">
    <name type="scientific">Pseudohongiella nitratireducens</name>
    <dbReference type="NCBI Taxonomy" id="1768907"/>
    <lineage>
        <taxon>Bacteria</taxon>
        <taxon>Pseudomonadati</taxon>
        <taxon>Pseudomonadota</taxon>
        <taxon>Gammaproteobacteria</taxon>
        <taxon>Pseudomonadales</taxon>
        <taxon>Pseudohongiellaceae</taxon>
        <taxon>Pseudohongiella</taxon>
    </lineage>
</organism>
<comment type="subunit">
    <text evidence="8">Component of the lipopolysaccharide transport and assembly complex. The LptBFG transporter is composed of two ATP-binding proteins (LptB) and two transmembrane proteins (LptF and LptG).</text>
</comment>
<protein>
    <submittedName>
        <fullName evidence="10">LPS export ABC transporter permease LptG</fullName>
    </submittedName>
</protein>
<sequence length="362" mass="40128">MPRLARYIARTVFFAMLVVLGVIVTIDLVFSMADELADTNQFYTAIDAVLYVLRTLPTSIYELLPYVALGGALIGLGVLASSHELLIMQAAGIHTWKLVTWVLWPVWAVMLFSLVLGQWIAPAMQQTAQSERAMIRSGGEVIAEDGGDWRKIGNQFIHINAIAPGGTELFGITIYELNENREMNRALFARQGNYVERTRSDGAVEQYWVLSDIDETQFGSTHLVADSYPSMRWDVDMSPSLLSVLLVRPDRQSISGLYQLARYFDSEGLDSSSYYLAFWKKLLQPLATLSLVILAVSFVFGPLREATMGYRVFVAIGISLAFTIFQRTMGPATVLYGISPSVAVLIPIVISAGIGLLLLRRV</sequence>
<dbReference type="PANTHER" id="PTHR33529:SF2">
    <property type="entry name" value="LIPOPOLYSACCHARIDE EXPORT SYSTEM PERMEASE PROTEIN LPTG"/>
    <property type="match status" value="1"/>
</dbReference>
<dbReference type="Proteomes" id="UP000627715">
    <property type="component" value="Unassembled WGS sequence"/>
</dbReference>
<keyword evidence="11" id="KW-1185">Reference proteome</keyword>
<dbReference type="PANTHER" id="PTHR33529">
    <property type="entry name" value="SLR0882 PROTEIN-RELATED"/>
    <property type="match status" value="1"/>
</dbReference>
<evidence type="ECO:0000256" key="6">
    <source>
        <dbReference type="ARBA" id="ARBA00022989"/>
    </source>
</evidence>
<reference evidence="10" key="2">
    <citation type="submission" date="2020-09" db="EMBL/GenBank/DDBJ databases">
        <authorList>
            <person name="Sun Q."/>
            <person name="Zhou Y."/>
        </authorList>
    </citation>
    <scope>NUCLEOTIDE SEQUENCE</scope>
    <source>
        <strain evidence="10">CGMCC 1.15425</strain>
    </source>
</reference>
<dbReference type="GO" id="GO:0055085">
    <property type="term" value="P:transmembrane transport"/>
    <property type="evidence" value="ECO:0007669"/>
    <property type="project" value="InterPro"/>
</dbReference>
<keyword evidence="6 9" id="KW-1133">Transmembrane helix</keyword>
<feature type="transmembrane region" description="Helical" evidence="9">
    <location>
        <begin position="308"/>
        <end position="326"/>
    </location>
</feature>
<evidence type="ECO:0000256" key="7">
    <source>
        <dbReference type="ARBA" id="ARBA00023136"/>
    </source>
</evidence>
<evidence type="ECO:0000313" key="10">
    <source>
        <dbReference type="EMBL" id="GGG55059.1"/>
    </source>
</evidence>
<dbReference type="AlphaFoldDB" id="A0A917GS87"/>
<name>A0A917GS87_9GAMM</name>
<feature type="transmembrane region" description="Helical" evidence="9">
    <location>
        <begin position="63"/>
        <end position="86"/>
    </location>
</feature>
<dbReference type="EMBL" id="BMIY01000004">
    <property type="protein sequence ID" value="GGG55059.1"/>
    <property type="molecule type" value="Genomic_DNA"/>
</dbReference>
<keyword evidence="5 9" id="KW-0812">Transmembrane</keyword>
<evidence type="ECO:0000256" key="1">
    <source>
        <dbReference type="ARBA" id="ARBA00002265"/>
    </source>
</evidence>
<reference evidence="10" key="1">
    <citation type="journal article" date="2014" name="Int. J. Syst. Evol. Microbiol.">
        <title>Complete genome sequence of Corynebacterium casei LMG S-19264T (=DSM 44701T), isolated from a smear-ripened cheese.</title>
        <authorList>
            <consortium name="US DOE Joint Genome Institute (JGI-PGF)"/>
            <person name="Walter F."/>
            <person name="Albersmeier A."/>
            <person name="Kalinowski J."/>
            <person name="Ruckert C."/>
        </authorList>
    </citation>
    <scope>NUCLEOTIDE SEQUENCE</scope>
    <source>
        <strain evidence="10">CGMCC 1.15425</strain>
    </source>
</reference>
<evidence type="ECO:0000256" key="8">
    <source>
        <dbReference type="ARBA" id="ARBA00026081"/>
    </source>
</evidence>
<dbReference type="GO" id="GO:0015920">
    <property type="term" value="P:lipopolysaccharide transport"/>
    <property type="evidence" value="ECO:0007669"/>
    <property type="project" value="TreeGrafter"/>
</dbReference>
<keyword evidence="4" id="KW-1003">Cell membrane</keyword>